<dbReference type="PANTHER" id="PTHR40396">
    <property type="entry name" value="ATPASE-LIKE PROTEIN"/>
    <property type="match status" value="1"/>
</dbReference>
<dbReference type="GO" id="GO:0005524">
    <property type="term" value="F:ATP binding"/>
    <property type="evidence" value="ECO:0007669"/>
    <property type="project" value="InterPro"/>
</dbReference>
<evidence type="ECO:0000259" key="1">
    <source>
        <dbReference type="Pfam" id="PF13304"/>
    </source>
</evidence>
<evidence type="ECO:0000313" key="2">
    <source>
        <dbReference type="EMBL" id="QNB47243.1"/>
    </source>
</evidence>
<keyword evidence="3" id="KW-1185">Reference proteome</keyword>
<dbReference type="KEGG" id="tfr:BR63_13635"/>
<evidence type="ECO:0000313" key="3">
    <source>
        <dbReference type="Proteomes" id="UP000515847"/>
    </source>
</evidence>
<accession>A0A7G6E589</accession>
<gene>
    <name evidence="2" type="ORF">BR63_13635</name>
</gene>
<dbReference type="GO" id="GO:0016887">
    <property type="term" value="F:ATP hydrolysis activity"/>
    <property type="evidence" value="ECO:0007669"/>
    <property type="project" value="InterPro"/>
</dbReference>
<organism evidence="2 3">
    <name type="scientific">Thermanaerosceptrum fracticalcis</name>
    <dbReference type="NCBI Taxonomy" id="1712410"/>
    <lineage>
        <taxon>Bacteria</taxon>
        <taxon>Bacillati</taxon>
        <taxon>Bacillota</taxon>
        <taxon>Clostridia</taxon>
        <taxon>Eubacteriales</taxon>
        <taxon>Peptococcaceae</taxon>
        <taxon>Thermanaerosceptrum</taxon>
    </lineage>
</organism>
<reference evidence="2 3" key="1">
    <citation type="journal article" date="2019" name="Front. Microbiol.">
        <title>Thermoanaerosceptrum fracticalcis gen. nov. sp. nov., a Novel Fumarate-Fermenting Microorganism From a Deep Fractured Carbonate Aquifer of the US Great Basin.</title>
        <authorList>
            <person name="Hamilton-Brehm S.D."/>
            <person name="Stewart L.E."/>
            <person name="Zavarin M."/>
            <person name="Caldwell M."/>
            <person name="Lawson P.A."/>
            <person name="Onstott T.C."/>
            <person name="Grzymski J."/>
            <person name="Neveux I."/>
            <person name="Lollar B.S."/>
            <person name="Russell C.E."/>
            <person name="Moser D.P."/>
        </authorList>
    </citation>
    <scope>NUCLEOTIDE SEQUENCE [LARGE SCALE GENOMIC DNA]</scope>
    <source>
        <strain evidence="2 3">DRI-13</strain>
    </source>
</reference>
<feature type="domain" description="ATPase AAA-type core" evidence="1">
    <location>
        <begin position="45"/>
        <end position="361"/>
    </location>
</feature>
<dbReference type="SUPFAM" id="SSF52540">
    <property type="entry name" value="P-loop containing nucleoside triphosphate hydrolases"/>
    <property type="match status" value="1"/>
</dbReference>
<dbReference type="EMBL" id="CP045798">
    <property type="protein sequence ID" value="QNB47243.1"/>
    <property type="molecule type" value="Genomic_DNA"/>
</dbReference>
<dbReference type="RefSeq" id="WP_034425876.1">
    <property type="nucleotide sequence ID" value="NZ_CP045798.1"/>
</dbReference>
<dbReference type="Gene3D" id="3.40.50.300">
    <property type="entry name" value="P-loop containing nucleotide triphosphate hydrolases"/>
    <property type="match status" value="1"/>
</dbReference>
<name>A0A7G6E589_THEFR</name>
<dbReference type="Proteomes" id="UP000515847">
    <property type="component" value="Chromosome"/>
</dbReference>
<dbReference type="InterPro" id="IPR003959">
    <property type="entry name" value="ATPase_AAA_core"/>
</dbReference>
<dbReference type="PANTHER" id="PTHR40396:SF1">
    <property type="entry name" value="ATPASE AAA-TYPE CORE DOMAIN-CONTAINING PROTEIN"/>
    <property type="match status" value="1"/>
</dbReference>
<dbReference type="AlphaFoldDB" id="A0A7G6E589"/>
<dbReference type="InterPro" id="IPR027417">
    <property type="entry name" value="P-loop_NTPase"/>
</dbReference>
<dbReference type="OrthoDB" id="9809324at2"/>
<sequence length="433" mass="49520">MLIKYVFQNFRSFKGKTQLNMGAGAQRTLDENLIRENGLRILPSVVIYGANASGKSNIIMSLALMREIVLQGSLEASSPDLNNLELYPFAHSPEQNPMLFEAEFTNEGSHLLYSFEVMTKLFDKEKRQITSEQLWINSNKGMIQIFERDLQRVAIKRDKKVLSLIQYNEKLLAEFENKINKNLDPAELFLTHAFKTVVSSEIADKVIDFFKNKLIVVSDFTLKKTNLTLSATDMPDKDFLAWNKTLDGFVKNADFGPQRILFKSKKSEDEHSADMQLVSIYKSGNRDVMVPAELMESRGTLKLLDFAIPFETLFTKGGVFVLDEFDAAIHPELIKGIIALFNDQSANKQGAQLIFTTHNPIYLSNKIFRRDQIKFVEKDKDTFESTIYSLADFGSTDVRNDQNYLLNYFKGKYGTLPYIDFSKLFTKEAKEEV</sequence>
<dbReference type="Pfam" id="PF13304">
    <property type="entry name" value="AAA_21"/>
    <property type="match status" value="1"/>
</dbReference>
<protein>
    <submittedName>
        <fullName evidence="2">AAA family ATPase</fullName>
    </submittedName>
</protein>
<proteinExistence type="predicted"/>